<dbReference type="Proteomes" id="UP000265618">
    <property type="component" value="Unassembled WGS sequence"/>
</dbReference>
<sequence length="76" mass="7801">MNLEHLVTPSQVTQDSQEEGEESYLDSGTTTDPSAPTSSVSVVRPISLISAGMVTAGPSLVLLSKGSRVTGGGIIR</sequence>
<organism evidence="2 3">
    <name type="scientific">Kipferlia bialata</name>
    <dbReference type="NCBI Taxonomy" id="797122"/>
    <lineage>
        <taxon>Eukaryota</taxon>
        <taxon>Metamonada</taxon>
        <taxon>Carpediemonas-like organisms</taxon>
        <taxon>Kipferlia</taxon>
    </lineage>
</organism>
<evidence type="ECO:0000313" key="2">
    <source>
        <dbReference type="EMBL" id="GIQ91221.1"/>
    </source>
</evidence>
<accession>A0A9K3DAR0</accession>
<evidence type="ECO:0000313" key="3">
    <source>
        <dbReference type="Proteomes" id="UP000265618"/>
    </source>
</evidence>
<reference evidence="2 3" key="1">
    <citation type="journal article" date="2018" name="PLoS ONE">
        <title>The draft genome of Kipferlia bialata reveals reductive genome evolution in fornicate parasites.</title>
        <authorList>
            <person name="Tanifuji G."/>
            <person name="Takabayashi S."/>
            <person name="Kume K."/>
            <person name="Takagi M."/>
            <person name="Nakayama T."/>
            <person name="Kamikawa R."/>
            <person name="Inagaki Y."/>
            <person name="Hashimoto T."/>
        </authorList>
    </citation>
    <scope>NUCLEOTIDE SEQUENCE [LARGE SCALE GENOMIC DNA]</scope>
    <source>
        <strain evidence="2">NY0173</strain>
    </source>
</reference>
<evidence type="ECO:0000256" key="1">
    <source>
        <dbReference type="SAM" id="MobiDB-lite"/>
    </source>
</evidence>
<gene>
    <name evidence="2" type="ORF">KIPB_014375</name>
</gene>
<keyword evidence="3" id="KW-1185">Reference proteome</keyword>
<protein>
    <submittedName>
        <fullName evidence="2">Uncharacterized protein</fullName>
    </submittedName>
</protein>
<dbReference type="EMBL" id="BDIP01007345">
    <property type="protein sequence ID" value="GIQ91221.1"/>
    <property type="molecule type" value="Genomic_DNA"/>
</dbReference>
<feature type="non-terminal residue" evidence="2">
    <location>
        <position position="1"/>
    </location>
</feature>
<proteinExistence type="predicted"/>
<name>A0A9K3DAR0_9EUKA</name>
<dbReference type="AlphaFoldDB" id="A0A9K3DAR0"/>
<comment type="caution">
    <text evidence="2">The sequence shown here is derived from an EMBL/GenBank/DDBJ whole genome shotgun (WGS) entry which is preliminary data.</text>
</comment>
<feature type="region of interest" description="Disordered" evidence="1">
    <location>
        <begin position="1"/>
        <end position="40"/>
    </location>
</feature>
<feature type="compositionally biased region" description="Polar residues" evidence="1">
    <location>
        <begin position="26"/>
        <end position="40"/>
    </location>
</feature>